<dbReference type="PANTHER" id="PTHR43280:SF28">
    <property type="entry name" value="HTH-TYPE TRANSCRIPTIONAL ACTIVATOR RHAS"/>
    <property type="match status" value="1"/>
</dbReference>
<keyword evidence="2" id="KW-0238">DNA-binding</keyword>
<dbReference type="InterPro" id="IPR037923">
    <property type="entry name" value="HTH-like"/>
</dbReference>
<accession>A0A402A9W5</accession>
<dbReference type="Pfam" id="PF02311">
    <property type="entry name" value="AraC_binding"/>
    <property type="match status" value="1"/>
</dbReference>
<dbReference type="SMART" id="SM00342">
    <property type="entry name" value="HTH_ARAC"/>
    <property type="match status" value="1"/>
</dbReference>
<dbReference type="Proteomes" id="UP000287352">
    <property type="component" value="Unassembled WGS sequence"/>
</dbReference>
<dbReference type="Gene3D" id="2.60.120.10">
    <property type="entry name" value="Jelly Rolls"/>
    <property type="match status" value="1"/>
</dbReference>
<sequence length="284" mass="33097">MCVKDYVTFFPLISKHAQEHLLTCSIAGFAKTLPDEQLFRSHVPGYEIFYVTAGQGKLFVENASYPFKKGDLILLNLQANHGYRADRCDPYEFFYLNFQCRDLAHLPGGWLHLHNPLILQMEHEDVEPLFTKILEHVERQQSCWEAQVSALIYFLLMQFYGFLFAHVEHEMVQPTWVAQVKLWIEQHLEQRLTVETLATIAAISTYHFIREFKKYVHVTPLEYVISRRVTRAKYLLMKSDQSIEHIGRIVGFPSHASMIHHFKRLEGKTPSAFRASIQGLERGS</sequence>
<evidence type="ECO:0000256" key="1">
    <source>
        <dbReference type="ARBA" id="ARBA00023015"/>
    </source>
</evidence>
<comment type="caution">
    <text evidence="5">The sequence shown here is derived from an EMBL/GenBank/DDBJ whole genome shotgun (WGS) entry which is preliminary data.</text>
</comment>
<protein>
    <recommendedName>
        <fullName evidence="4">HTH araC/xylS-type domain-containing protein</fullName>
    </recommendedName>
</protein>
<dbReference type="AlphaFoldDB" id="A0A402A9W5"/>
<keyword evidence="3" id="KW-0804">Transcription</keyword>
<dbReference type="Gene3D" id="1.10.10.60">
    <property type="entry name" value="Homeodomain-like"/>
    <property type="match status" value="2"/>
</dbReference>
<dbReference type="Pfam" id="PF12833">
    <property type="entry name" value="HTH_18"/>
    <property type="match status" value="1"/>
</dbReference>
<dbReference type="SUPFAM" id="SSF46689">
    <property type="entry name" value="Homeodomain-like"/>
    <property type="match status" value="2"/>
</dbReference>
<gene>
    <name evidence="5" type="ORF">KTT_56040</name>
</gene>
<dbReference type="PANTHER" id="PTHR43280">
    <property type="entry name" value="ARAC-FAMILY TRANSCRIPTIONAL REGULATOR"/>
    <property type="match status" value="1"/>
</dbReference>
<reference evidence="6" key="1">
    <citation type="submission" date="2018-12" db="EMBL/GenBank/DDBJ databases">
        <title>Tengunoibacter tsumagoiensis gen. nov., sp. nov., Dictyobacter kobayashii sp. nov., D. alpinus sp. nov., and D. joshuensis sp. nov. and description of Dictyobacteraceae fam. nov. within the order Ktedonobacterales isolated from Tengu-no-mugimeshi.</title>
        <authorList>
            <person name="Wang C.M."/>
            <person name="Zheng Y."/>
            <person name="Sakai Y."/>
            <person name="Toyoda A."/>
            <person name="Minakuchi Y."/>
            <person name="Abe K."/>
            <person name="Yokota A."/>
            <person name="Yabe S."/>
        </authorList>
    </citation>
    <scope>NUCLEOTIDE SEQUENCE [LARGE SCALE GENOMIC DNA]</scope>
    <source>
        <strain evidence="6">Uno3</strain>
    </source>
</reference>
<dbReference type="PROSITE" id="PS01124">
    <property type="entry name" value="HTH_ARAC_FAMILY_2"/>
    <property type="match status" value="1"/>
</dbReference>
<dbReference type="OrthoDB" id="9801721at2"/>
<dbReference type="SUPFAM" id="SSF51215">
    <property type="entry name" value="Regulatory protein AraC"/>
    <property type="match status" value="1"/>
</dbReference>
<dbReference type="InterPro" id="IPR014710">
    <property type="entry name" value="RmlC-like_jellyroll"/>
</dbReference>
<keyword evidence="6" id="KW-1185">Reference proteome</keyword>
<evidence type="ECO:0000256" key="2">
    <source>
        <dbReference type="ARBA" id="ARBA00023125"/>
    </source>
</evidence>
<dbReference type="GO" id="GO:0003700">
    <property type="term" value="F:DNA-binding transcription factor activity"/>
    <property type="evidence" value="ECO:0007669"/>
    <property type="project" value="InterPro"/>
</dbReference>
<dbReference type="InterPro" id="IPR003313">
    <property type="entry name" value="AraC-bd"/>
</dbReference>
<evidence type="ECO:0000259" key="4">
    <source>
        <dbReference type="PROSITE" id="PS01124"/>
    </source>
</evidence>
<dbReference type="InterPro" id="IPR009057">
    <property type="entry name" value="Homeodomain-like_sf"/>
</dbReference>
<evidence type="ECO:0000313" key="6">
    <source>
        <dbReference type="Proteomes" id="UP000287352"/>
    </source>
</evidence>
<dbReference type="EMBL" id="BIFR01000002">
    <property type="protein sequence ID" value="GCE15745.1"/>
    <property type="molecule type" value="Genomic_DNA"/>
</dbReference>
<feature type="domain" description="HTH araC/xylS-type" evidence="4">
    <location>
        <begin position="178"/>
        <end position="276"/>
    </location>
</feature>
<proteinExistence type="predicted"/>
<name>A0A402A9W5_9CHLR</name>
<organism evidence="5 6">
    <name type="scientific">Tengunoibacter tsumagoiensis</name>
    <dbReference type="NCBI Taxonomy" id="2014871"/>
    <lineage>
        <taxon>Bacteria</taxon>
        <taxon>Bacillati</taxon>
        <taxon>Chloroflexota</taxon>
        <taxon>Ktedonobacteria</taxon>
        <taxon>Ktedonobacterales</taxon>
        <taxon>Dictyobacteraceae</taxon>
        <taxon>Tengunoibacter</taxon>
    </lineage>
</organism>
<dbReference type="InterPro" id="IPR018060">
    <property type="entry name" value="HTH_AraC"/>
</dbReference>
<evidence type="ECO:0000313" key="5">
    <source>
        <dbReference type="EMBL" id="GCE15745.1"/>
    </source>
</evidence>
<keyword evidence="1" id="KW-0805">Transcription regulation</keyword>
<dbReference type="GO" id="GO:0043565">
    <property type="term" value="F:sequence-specific DNA binding"/>
    <property type="evidence" value="ECO:0007669"/>
    <property type="project" value="InterPro"/>
</dbReference>
<evidence type="ECO:0000256" key="3">
    <source>
        <dbReference type="ARBA" id="ARBA00023163"/>
    </source>
</evidence>